<dbReference type="EMBL" id="LXSH01000007">
    <property type="protein sequence ID" value="OAM24917.1"/>
    <property type="molecule type" value="Genomic_DNA"/>
</dbReference>
<dbReference type="RefSeq" id="WP_064105064.1">
    <property type="nucleotide sequence ID" value="NZ_LXSH01000007.1"/>
</dbReference>
<evidence type="ECO:0000313" key="2">
    <source>
        <dbReference type="EMBL" id="OAM24917.1"/>
    </source>
</evidence>
<sequence length="209" mass="21328">MDAKQVDGRIKRMLGGIRQAFRGKIARTDAAASVQRAQIEGLDGETVQALEHAEQFGFTGHPPTGSDCIVLPLGGQTSHGIIVNTCNGAYRITNLQEGETAVYNADGAKIVLKKGRIIDIDCQVLNIKAPGGVNIDAPNVDCTAEVTAAGQINGNGGMAIQGGNGATFSGDVRQTGGSYTTDGDVVASGKSVVTHTHPGDSGGTTGAPI</sequence>
<proteinExistence type="predicted"/>
<dbReference type="InterPro" id="IPR013046">
    <property type="entry name" value="GpV/Gp45"/>
</dbReference>
<comment type="caution">
    <text evidence="2">The sequence shown here is derived from an EMBL/GenBank/DDBJ whole genome shotgun (WGS) entry which is preliminary data.</text>
</comment>
<gene>
    <name evidence="2" type="ORF">A7P89_01385</name>
</gene>
<organism evidence="2 3">
    <name type="scientific">Eikenella corrodens</name>
    <dbReference type="NCBI Taxonomy" id="539"/>
    <lineage>
        <taxon>Bacteria</taxon>
        <taxon>Pseudomonadati</taxon>
        <taxon>Pseudomonadota</taxon>
        <taxon>Betaproteobacteria</taxon>
        <taxon>Neisseriales</taxon>
        <taxon>Neisseriaceae</taxon>
        <taxon>Eikenella</taxon>
    </lineage>
</organism>
<evidence type="ECO:0000259" key="1">
    <source>
        <dbReference type="Pfam" id="PF06890"/>
    </source>
</evidence>
<feature type="domain" description="Bacteriophage Mu Gp45 N-terminal" evidence="1">
    <location>
        <begin position="22"/>
        <end position="87"/>
    </location>
</feature>
<dbReference type="InterPro" id="IPR014462">
    <property type="entry name" value="Phage_Mu_Gp45"/>
</dbReference>
<evidence type="ECO:0000313" key="3">
    <source>
        <dbReference type="Proteomes" id="UP000078103"/>
    </source>
</evidence>
<dbReference type="InterPro" id="IPR053861">
    <property type="entry name" value="Phage_Mu_Gp45_N"/>
</dbReference>
<reference evidence="3" key="1">
    <citation type="submission" date="2016-05" db="EMBL/GenBank/DDBJ databases">
        <title>Draft genome of Corynebacterium afermentans subsp. afermentans LCDC 88199T.</title>
        <authorList>
            <person name="Bernier A.-M."/>
            <person name="Bernard K."/>
        </authorList>
    </citation>
    <scope>NUCLEOTIDE SEQUENCE [LARGE SCALE GENOMIC DNA]</scope>
    <source>
        <strain evidence="3">NML120819</strain>
    </source>
</reference>
<dbReference type="AlphaFoldDB" id="A0A1A9RU66"/>
<dbReference type="Proteomes" id="UP000078103">
    <property type="component" value="Unassembled WGS sequence"/>
</dbReference>
<dbReference type="Pfam" id="PF06890">
    <property type="entry name" value="Phage_Mu_Gp45"/>
    <property type="match status" value="1"/>
</dbReference>
<dbReference type="NCBIfam" id="TIGR01644">
    <property type="entry name" value="phage_P2_V"/>
    <property type="match status" value="1"/>
</dbReference>
<accession>A0A1A9RU66</accession>
<name>A0A1A9RU66_EIKCO</name>
<protein>
    <submittedName>
        <fullName evidence="2">Baseplate assembly protein</fullName>
    </submittedName>
</protein>
<dbReference type="PIRSF" id="PIRSF012337">
    <property type="entry name" value="gp45"/>
    <property type="match status" value="1"/>
</dbReference>